<sequence>MGVYPGAFVDLAADLLERLSVWEQLRVVCAGVWHNCILAAVVWAVVCSGLLGRMLGATVCKQAQGVAVVDVSVSSPLFGRLPLGSTVYRVDDV</sequence>
<keyword evidence="2" id="KW-1185">Reference proteome</keyword>
<name>A0ACC1IDR9_9FUNG</name>
<dbReference type="EMBL" id="JANBPG010001769">
    <property type="protein sequence ID" value="KAJ1888375.1"/>
    <property type="molecule type" value="Genomic_DNA"/>
</dbReference>
<comment type="caution">
    <text evidence="1">The sequence shown here is derived from an EMBL/GenBank/DDBJ whole genome shotgun (WGS) entry which is preliminary data.</text>
</comment>
<feature type="non-terminal residue" evidence="1">
    <location>
        <position position="93"/>
    </location>
</feature>
<dbReference type="Proteomes" id="UP001150581">
    <property type="component" value="Unassembled WGS sequence"/>
</dbReference>
<reference evidence="1" key="1">
    <citation type="submission" date="2022-07" db="EMBL/GenBank/DDBJ databases">
        <title>Phylogenomic reconstructions and comparative analyses of Kickxellomycotina fungi.</title>
        <authorList>
            <person name="Reynolds N.K."/>
            <person name="Stajich J.E."/>
            <person name="Barry K."/>
            <person name="Grigoriev I.V."/>
            <person name="Crous P."/>
            <person name="Smith M.E."/>
        </authorList>
    </citation>
    <scope>NUCLEOTIDE SEQUENCE</scope>
    <source>
        <strain evidence="1">Benny 63K</strain>
    </source>
</reference>
<protein>
    <submittedName>
        <fullName evidence="1">Uncharacterized protein</fullName>
    </submittedName>
</protein>
<evidence type="ECO:0000313" key="1">
    <source>
        <dbReference type="EMBL" id="KAJ1888375.1"/>
    </source>
</evidence>
<evidence type="ECO:0000313" key="2">
    <source>
        <dbReference type="Proteomes" id="UP001150581"/>
    </source>
</evidence>
<gene>
    <name evidence="1" type="ORF">LPJ66_008613</name>
</gene>
<proteinExistence type="predicted"/>
<organism evidence="1 2">
    <name type="scientific">Kickxella alabastrina</name>
    <dbReference type="NCBI Taxonomy" id="61397"/>
    <lineage>
        <taxon>Eukaryota</taxon>
        <taxon>Fungi</taxon>
        <taxon>Fungi incertae sedis</taxon>
        <taxon>Zoopagomycota</taxon>
        <taxon>Kickxellomycotina</taxon>
        <taxon>Kickxellomycetes</taxon>
        <taxon>Kickxellales</taxon>
        <taxon>Kickxellaceae</taxon>
        <taxon>Kickxella</taxon>
    </lineage>
</organism>
<accession>A0ACC1IDR9</accession>